<keyword evidence="2" id="KW-1185">Reference proteome</keyword>
<accession>A0A1L8QT05</accession>
<name>A0A1L8QT05_9ENTE</name>
<sequence>MNLAIAKTVPVEKKWMRKDNAMKHFDFAGNQVRSFGVLLSEFKSHPDFSQGYLNPTYKLVLIDIDLFEQFLIWKHDNKFKGE</sequence>
<dbReference type="Proteomes" id="UP000182149">
    <property type="component" value="Unassembled WGS sequence"/>
</dbReference>
<dbReference type="STRING" id="328396.RU93_GL002100"/>
<comment type="caution">
    <text evidence="1">The sequence shown here is derived from an EMBL/GenBank/DDBJ whole genome shotgun (WGS) entry which is preliminary data.</text>
</comment>
<dbReference type="AlphaFoldDB" id="A0A1L8QT05"/>
<dbReference type="RefSeq" id="WP_071874801.1">
    <property type="nucleotide sequence ID" value="NZ_JBHSHF010000023.1"/>
</dbReference>
<dbReference type="OrthoDB" id="2186806at2"/>
<proteinExistence type="predicted"/>
<dbReference type="EMBL" id="JXKD01000007">
    <property type="protein sequence ID" value="OJG10584.1"/>
    <property type="molecule type" value="Genomic_DNA"/>
</dbReference>
<reference evidence="1 2" key="1">
    <citation type="submission" date="2014-12" db="EMBL/GenBank/DDBJ databases">
        <title>Draft genome sequences of 29 type strains of Enterococci.</title>
        <authorList>
            <person name="Zhong Z."/>
            <person name="Sun Z."/>
            <person name="Liu W."/>
            <person name="Zhang W."/>
            <person name="Zhang H."/>
        </authorList>
    </citation>
    <scope>NUCLEOTIDE SEQUENCE [LARGE SCALE GENOMIC DNA]</scope>
    <source>
        <strain evidence="1 2">DSM 17690</strain>
    </source>
</reference>
<protein>
    <submittedName>
        <fullName evidence="1">Uncharacterized protein</fullName>
    </submittedName>
</protein>
<evidence type="ECO:0000313" key="1">
    <source>
        <dbReference type="EMBL" id="OJG10584.1"/>
    </source>
</evidence>
<organism evidence="1 2">
    <name type="scientific">Enterococcus aquimarinus</name>
    <dbReference type="NCBI Taxonomy" id="328396"/>
    <lineage>
        <taxon>Bacteria</taxon>
        <taxon>Bacillati</taxon>
        <taxon>Bacillota</taxon>
        <taxon>Bacilli</taxon>
        <taxon>Lactobacillales</taxon>
        <taxon>Enterococcaceae</taxon>
        <taxon>Enterococcus</taxon>
    </lineage>
</organism>
<evidence type="ECO:0000313" key="2">
    <source>
        <dbReference type="Proteomes" id="UP000182149"/>
    </source>
</evidence>
<gene>
    <name evidence="1" type="ORF">RU93_GL002100</name>
</gene>